<accession>A0A1B8QBC7</accession>
<dbReference type="AlphaFoldDB" id="A0A1B8QBC7"/>
<dbReference type="PANTHER" id="PTHR37938">
    <property type="entry name" value="BLL0215 PROTEIN"/>
    <property type="match status" value="1"/>
</dbReference>
<dbReference type="OrthoDB" id="155986at2"/>
<dbReference type="PANTHER" id="PTHR37938:SF1">
    <property type="entry name" value="BLL0215 PROTEIN"/>
    <property type="match status" value="1"/>
</dbReference>
<reference evidence="3 4" key="1">
    <citation type="submission" date="2016-06" db="EMBL/GenBank/DDBJ databases">
        <title>Draft genome of Moraxella atlantae CCUG 66109.</title>
        <authorList>
            <person name="Salva-Serra F."/>
            <person name="Engstrom-Jakobsson H."/>
            <person name="Thorell K."/>
            <person name="Gonzales-Siles L."/>
            <person name="Karlsson R."/>
            <person name="Boulund F."/>
            <person name="Engstrand L."/>
            <person name="Kristiansson E."/>
            <person name="Moore E."/>
        </authorList>
    </citation>
    <scope>NUCLEOTIDE SEQUENCE [LARGE SCALE GENOMIC DNA]</scope>
    <source>
        <strain evidence="3 4">CCUG 66109</strain>
    </source>
</reference>
<name>A0A1B8QBC7_9GAMM</name>
<protein>
    <recommendedName>
        <fullName evidence="2">YdbS-like PH domain-containing protein</fullName>
    </recommendedName>
</protein>
<sequence>MNEQTIWYGKPSHLLNFKTYLLCTLFCWLILPIFVMIWRMIQLKSTSYELTNQRLIIKTGVFSRVTDELELHRIRDYRLVQPFLLRLIGRSNIILYTTDRTDHEIHLSAIRQGQQLREVIRQLVEGRRSGMRVSEVDLINYLN</sequence>
<keyword evidence="1" id="KW-0812">Transmembrane</keyword>
<dbReference type="STRING" id="34059.A9308_07405"/>
<feature type="domain" description="YdbS-like PH" evidence="2">
    <location>
        <begin position="45"/>
        <end position="119"/>
    </location>
</feature>
<dbReference type="Proteomes" id="UP000092508">
    <property type="component" value="Unassembled WGS sequence"/>
</dbReference>
<proteinExistence type="predicted"/>
<comment type="caution">
    <text evidence="3">The sequence shown here is derived from an EMBL/GenBank/DDBJ whole genome shotgun (WGS) entry which is preliminary data.</text>
</comment>
<organism evidence="3 4">
    <name type="scientific">Faucicola atlantae</name>
    <dbReference type="NCBI Taxonomy" id="34059"/>
    <lineage>
        <taxon>Bacteria</taxon>
        <taxon>Pseudomonadati</taxon>
        <taxon>Pseudomonadota</taxon>
        <taxon>Gammaproteobacteria</taxon>
        <taxon>Moraxellales</taxon>
        <taxon>Moraxellaceae</taxon>
        <taxon>Faucicola</taxon>
    </lineage>
</organism>
<feature type="transmembrane region" description="Helical" evidence="1">
    <location>
        <begin position="19"/>
        <end position="38"/>
    </location>
</feature>
<evidence type="ECO:0000313" key="3">
    <source>
        <dbReference type="EMBL" id="OBX77053.1"/>
    </source>
</evidence>
<keyword evidence="1" id="KW-1133">Transmembrane helix</keyword>
<dbReference type="Pfam" id="PF03703">
    <property type="entry name" value="bPH_2"/>
    <property type="match status" value="1"/>
</dbReference>
<dbReference type="EMBL" id="LZMZ01000026">
    <property type="protein sequence ID" value="OBX77053.1"/>
    <property type="molecule type" value="Genomic_DNA"/>
</dbReference>
<keyword evidence="1" id="KW-0472">Membrane</keyword>
<dbReference type="InterPro" id="IPR005182">
    <property type="entry name" value="YdbS-like_PH"/>
</dbReference>
<evidence type="ECO:0000259" key="2">
    <source>
        <dbReference type="Pfam" id="PF03703"/>
    </source>
</evidence>
<evidence type="ECO:0000256" key="1">
    <source>
        <dbReference type="SAM" id="Phobius"/>
    </source>
</evidence>
<dbReference type="RefSeq" id="WP_067237076.1">
    <property type="nucleotide sequence ID" value="NZ_LZMZ01000026.1"/>
</dbReference>
<evidence type="ECO:0000313" key="4">
    <source>
        <dbReference type="Proteomes" id="UP000092508"/>
    </source>
</evidence>
<gene>
    <name evidence="3" type="ORF">A9308_07405</name>
</gene>